<organism evidence="1 2">
    <name type="scientific">Candidatus Wildermuthbacteria bacterium RIFCSPHIGHO2_01_FULL_49_22b</name>
    <dbReference type="NCBI Taxonomy" id="1802448"/>
    <lineage>
        <taxon>Bacteria</taxon>
        <taxon>Candidatus Wildermuthiibacteriota</taxon>
    </lineage>
</organism>
<proteinExistence type="predicted"/>
<evidence type="ECO:0000313" key="2">
    <source>
        <dbReference type="Proteomes" id="UP000178065"/>
    </source>
</evidence>
<dbReference type="EMBL" id="MHTT01000015">
    <property type="protein sequence ID" value="OHA65207.1"/>
    <property type="molecule type" value="Genomic_DNA"/>
</dbReference>
<dbReference type="Proteomes" id="UP000178065">
    <property type="component" value="Unassembled WGS sequence"/>
</dbReference>
<dbReference type="AlphaFoldDB" id="A0A1G2QXN3"/>
<comment type="caution">
    <text evidence="1">The sequence shown here is derived from an EMBL/GenBank/DDBJ whole genome shotgun (WGS) entry which is preliminary data.</text>
</comment>
<name>A0A1G2QXN3_9BACT</name>
<evidence type="ECO:0000313" key="1">
    <source>
        <dbReference type="EMBL" id="OHA65207.1"/>
    </source>
</evidence>
<dbReference type="STRING" id="1802448.A2672_01835"/>
<sequence length="65" mass="7007">MLRSKRIACPLKKDSLLPPGLVCGRQLARSVLSGPLPARKAGQRIGEVLSGTLAPTGKITRRRLF</sequence>
<reference evidence="1 2" key="1">
    <citation type="journal article" date="2016" name="Nat. Commun.">
        <title>Thousands of microbial genomes shed light on interconnected biogeochemical processes in an aquifer system.</title>
        <authorList>
            <person name="Anantharaman K."/>
            <person name="Brown C.T."/>
            <person name="Hug L.A."/>
            <person name="Sharon I."/>
            <person name="Castelle C.J."/>
            <person name="Probst A.J."/>
            <person name="Thomas B.C."/>
            <person name="Singh A."/>
            <person name="Wilkins M.J."/>
            <person name="Karaoz U."/>
            <person name="Brodie E.L."/>
            <person name="Williams K.H."/>
            <person name="Hubbard S.S."/>
            <person name="Banfield J.F."/>
        </authorList>
    </citation>
    <scope>NUCLEOTIDE SEQUENCE [LARGE SCALE GENOMIC DNA]</scope>
</reference>
<protein>
    <submittedName>
        <fullName evidence="1">Uncharacterized protein</fullName>
    </submittedName>
</protein>
<accession>A0A1G2QXN3</accession>
<gene>
    <name evidence="1" type="ORF">A2672_01835</name>
</gene>